<evidence type="ECO:0000313" key="3">
    <source>
        <dbReference type="Proteomes" id="UP000694044"/>
    </source>
</evidence>
<protein>
    <recommendedName>
        <fullName evidence="1">PX domain-containing protein</fullName>
    </recommendedName>
</protein>
<feature type="domain" description="PX" evidence="1">
    <location>
        <begin position="15"/>
        <end position="174"/>
    </location>
</feature>
<gene>
    <name evidence="2" type="ORF">PHYPSEUDO_014463</name>
</gene>
<accession>A0A8T1W5B1</accession>
<dbReference type="PROSITE" id="PS50195">
    <property type="entry name" value="PX"/>
    <property type="match status" value="1"/>
</dbReference>
<dbReference type="InterPro" id="IPR001683">
    <property type="entry name" value="PX_dom"/>
</dbReference>
<dbReference type="GO" id="GO:0035091">
    <property type="term" value="F:phosphatidylinositol binding"/>
    <property type="evidence" value="ECO:0007669"/>
    <property type="project" value="InterPro"/>
</dbReference>
<sequence length="255" mass="29023">MRSNYSQHQLAKAPHGSRRELAIDDVSQTSVTSAWYYRVNVSVYEEVRVSTFIDDDASDDSSSEDGRSNGSSLLATDAEHYSILRRYNDFLQLHEQIRELLRATEDRVNTLPAFPAKEFISPALKCMLRRTSSSKGVLDDRSAKFEALVQWIENHPVARSCRAFVEFIGKPPQSHDGYVSLKEYTPPDWLSSLQQTTKGMESRRRRFSTGNSTVQSWRERSISEVSGGLASFQRERFEGVSSMRGSFDVVDRYSV</sequence>
<reference evidence="2" key="1">
    <citation type="submission" date="2021-02" db="EMBL/GenBank/DDBJ databases">
        <authorList>
            <person name="Palmer J.M."/>
        </authorList>
    </citation>
    <scope>NUCLEOTIDE SEQUENCE</scope>
    <source>
        <strain evidence="2">SCRP734</strain>
    </source>
</reference>
<dbReference type="AlphaFoldDB" id="A0A8T1W5B1"/>
<dbReference type="SMART" id="SM00312">
    <property type="entry name" value="PX"/>
    <property type="match status" value="1"/>
</dbReference>
<comment type="caution">
    <text evidence="2">The sequence shown here is derived from an EMBL/GenBank/DDBJ whole genome shotgun (WGS) entry which is preliminary data.</text>
</comment>
<name>A0A8T1W5B1_9STRA</name>
<dbReference type="Pfam" id="PF00787">
    <property type="entry name" value="PX"/>
    <property type="match status" value="1"/>
</dbReference>
<organism evidence="2 3">
    <name type="scientific">Phytophthora pseudosyringae</name>
    <dbReference type="NCBI Taxonomy" id="221518"/>
    <lineage>
        <taxon>Eukaryota</taxon>
        <taxon>Sar</taxon>
        <taxon>Stramenopiles</taxon>
        <taxon>Oomycota</taxon>
        <taxon>Peronosporomycetes</taxon>
        <taxon>Peronosporales</taxon>
        <taxon>Peronosporaceae</taxon>
        <taxon>Phytophthora</taxon>
    </lineage>
</organism>
<dbReference type="OrthoDB" id="271164at2759"/>
<proteinExistence type="predicted"/>
<dbReference type="Proteomes" id="UP000694044">
    <property type="component" value="Unassembled WGS sequence"/>
</dbReference>
<evidence type="ECO:0000313" key="2">
    <source>
        <dbReference type="EMBL" id="KAG7387284.1"/>
    </source>
</evidence>
<dbReference type="EMBL" id="JAGDFM010000082">
    <property type="protein sequence ID" value="KAG7387284.1"/>
    <property type="molecule type" value="Genomic_DNA"/>
</dbReference>
<keyword evidence="3" id="KW-1185">Reference proteome</keyword>
<evidence type="ECO:0000259" key="1">
    <source>
        <dbReference type="PROSITE" id="PS50195"/>
    </source>
</evidence>